<dbReference type="Proteomes" id="UP000533476">
    <property type="component" value="Unassembled WGS sequence"/>
</dbReference>
<comment type="subunit">
    <text evidence="5">Homodimer.</text>
</comment>
<evidence type="ECO:0000313" key="8">
    <source>
        <dbReference type="Proteomes" id="UP000533476"/>
    </source>
</evidence>
<evidence type="ECO:0000256" key="3">
    <source>
        <dbReference type="ARBA" id="ARBA00022857"/>
    </source>
</evidence>
<comment type="cofactor">
    <cofactor evidence="5">
        <name>FAD</name>
        <dbReference type="ChEBI" id="CHEBI:57692"/>
    </cofactor>
    <text evidence="5">Binds 1 FAD per subunit.</text>
</comment>
<dbReference type="RefSeq" id="WP_169099566.1">
    <property type="nucleotide sequence ID" value="NZ_JABBVZ010000032.1"/>
</dbReference>
<dbReference type="SUPFAM" id="SSF51905">
    <property type="entry name" value="FAD/NAD(P)-binding domain"/>
    <property type="match status" value="1"/>
</dbReference>
<feature type="binding site" evidence="5">
    <location>
        <position position="281"/>
    </location>
    <ligand>
        <name>FAD</name>
        <dbReference type="ChEBI" id="CHEBI:57692"/>
    </ligand>
</feature>
<gene>
    <name evidence="7" type="ORF">HIJ39_10885</name>
</gene>
<dbReference type="Pfam" id="PF07992">
    <property type="entry name" value="Pyr_redox_2"/>
    <property type="match status" value="1"/>
</dbReference>
<dbReference type="HAMAP" id="MF_01685">
    <property type="entry name" value="FENR2"/>
    <property type="match status" value="1"/>
</dbReference>
<feature type="binding site" evidence="5">
    <location>
        <position position="42"/>
    </location>
    <ligand>
        <name>FAD</name>
        <dbReference type="ChEBI" id="CHEBI:57692"/>
    </ligand>
</feature>
<keyword evidence="1 5" id="KW-0285">Flavoprotein</keyword>
<evidence type="ECO:0000256" key="5">
    <source>
        <dbReference type="HAMAP-Rule" id="MF_01685"/>
    </source>
</evidence>
<comment type="similarity">
    <text evidence="5">Belongs to the ferredoxin--NADP reductase type 2 family.</text>
</comment>
<dbReference type="EMBL" id="JABBVZ010000032">
    <property type="protein sequence ID" value="NMP22853.1"/>
    <property type="molecule type" value="Genomic_DNA"/>
</dbReference>
<accession>A0A7Y0L3Y2</accession>
<dbReference type="GO" id="GO:0004324">
    <property type="term" value="F:ferredoxin-NADP+ reductase activity"/>
    <property type="evidence" value="ECO:0007669"/>
    <property type="project" value="UniProtKB-UniRule"/>
</dbReference>
<dbReference type="InterPro" id="IPR036188">
    <property type="entry name" value="FAD/NAD-bd_sf"/>
</dbReference>
<sequence length="322" mass="34642">MEEFRDVVLIGAGPIGLFGLYCTGLHHLKSTMIERLDRVGGQLEYLYPDKPIYDVGGFPVVTGRELVARLKQQAFQYPAQCWTGVEAQGLEPISGGWEIRTSQGPVKTRTVIITGGIGKFIPRRYNNPAIDQFEGRGLTYIVDRLEDFRGKRVLVVGGGDSAADWALATAEIAAAVTMIHRRDTFQCHADSLEKLQHHPRVHLIPNRTLDRVHGRAGVEAAELAAPDGRHETLKVDGIIVAIGLLPGTDVFHGWGLAMDGSEIRVASNMATNLEGVFAAGDVATYDGKVKLIAAGFGEVATAVEAALGHIAKFSSGNHGQAS</sequence>
<dbReference type="PRINTS" id="PR00368">
    <property type="entry name" value="FADPNR"/>
</dbReference>
<dbReference type="InterPro" id="IPR022890">
    <property type="entry name" value="Fd--NADP_Rdtase_type_2"/>
</dbReference>
<comment type="caution">
    <text evidence="5">Lacks conserved residue(s) required for the propagation of feature annotation.</text>
</comment>
<keyword evidence="4 5" id="KW-0560">Oxidoreductase</keyword>
<proteinExistence type="inferred from homology"/>
<dbReference type="InterPro" id="IPR023753">
    <property type="entry name" value="FAD/NAD-binding_dom"/>
</dbReference>
<name>A0A7Y0L3Y2_9FIRM</name>
<keyword evidence="3 5" id="KW-0521">NADP</keyword>
<dbReference type="AlphaFoldDB" id="A0A7Y0L3Y2"/>
<keyword evidence="8" id="KW-1185">Reference proteome</keyword>
<comment type="catalytic activity">
    <reaction evidence="5">
        <text>2 reduced [2Fe-2S]-[ferredoxin] + NADP(+) + H(+) = 2 oxidized [2Fe-2S]-[ferredoxin] + NADPH</text>
        <dbReference type="Rhea" id="RHEA:20125"/>
        <dbReference type="Rhea" id="RHEA-COMP:10000"/>
        <dbReference type="Rhea" id="RHEA-COMP:10001"/>
        <dbReference type="ChEBI" id="CHEBI:15378"/>
        <dbReference type="ChEBI" id="CHEBI:33737"/>
        <dbReference type="ChEBI" id="CHEBI:33738"/>
        <dbReference type="ChEBI" id="CHEBI:57783"/>
        <dbReference type="ChEBI" id="CHEBI:58349"/>
        <dbReference type="EC" id="1.18.1.2"/>
    </reaction>
</comment>
<evidence type="ECO:0000259" key="6">
    <source>
        <dbReference type="Pfam" id="PF07992"/>
    </source>
</evidence>
<feature type="binding site" evidence="5">
    <location>
        <position position="34"/>
    </location>
    <ligand>
        <name>FAD</name>
        <dbReference type="ChEBI" id="CHEBI:57692"/>
    </ligand>
</feature>
<protein>
    <recommendedName>
        <fullName evidence="5">Ferredoxin--NADP reductase</fullName>
        <shortName evidence="5">FNR</shortName>
        <shortName evidence="5">Fd-NADP(+) reductase</shortName>
        <ecNumber evidence="5">1.18.1.2</ecNumber>
    </recommendedName>
</protein>
<evidence type="ECO:0000256" key="2">
    <source>
        <dbReference type="ARBA" id="ARBA00022827"/>
    </source>
</evidence>
<reference evidence="7 8" key="1">
    <citation type="submission" date="2020-04" db="EMBL/GenBank/DDBJ databases">
        <authorList>
            <person name="Zhang R."/>
            <person name="Schippers A."/>
        </authorList>
    </citation>
    <scope>NUCLEOTIDE SEQUENCE [LARGE SCALE GENOMIC DNA]</scope>
    <source>
        <strain evidence="7 8">DSM 109850</strain>
    </source>
</reference>
<dbReference type="PRINTS" id="PR00469">
    <property type="entry name" value="PNDRDTASEII"/>
</dbReference>
<dbReference type="InterPro" id="IPR050097">
    <property type="entry name" value="Ferredoxin-NADP_redctase_2"/>
</dbReference>
<feature type="binding site" evidence="5">
    <location>
        <position position="120"/>
    </location>
    <ligand>
        <name>FAD</name>
        <dbReference type="ChEBI" id="CHEBI:57692"/>
    </ligand>
</feature>
<dbReference type="Gene3D" id="3.50.50.60">
    <property type="entry name" value="FAD/NAD(P)-binding domain"/>
    <property type="match status" value="2"/>
</dbReference>
<keyword evidence="2 5" id="KW-0274">FAD</keyword>
<feature type="domain" description="FAD/NAD(P)-binding" evidence="6">
    <location>
        <begin position="146"/>
        <end position="292"/>
    </location>
</feature>
<feature type="binding site" evidence="5">
    <location>
        <position position="87"/>
    </location>
    <ligand>
        <name>FAD</name>
        <dbReference type="ChEBI" id="CHEBI:57692"/>
    </ligand>
</feature>
<dbReference type="PANTHER" id="PTHR48105">
    <property type="entry name" value="THIOREDOXIN REDUCTASE 1-RELATED-RELATED"/>
    <property type="match status" value="1"/>
</dbReference>
<comment type="caution">
    <text evidence="7">The sequence shown here is derived from an EMBL/GenBank/DDBJ whole genome shotgun (WGS) entry which is preliminary data.</text>
</comment>
<evidence type="ECO:0000313" key="7">
    <source>
        <dbReference type="EMBL" id="NMP22853.1"/>
    </source>
</evidence>
<dbReference type="GO" id="GO:0050660">
    <property type="term" value="F:flavin adenine dinucleotide binding"/>
    <property type="evidence" value="ECO:0007669"/>
    <property type="project" value="UniProtKB-UniRule"/>
</dbReference>
<evidence type="ECO:0000256" key="4">
    <source>
        <dbReference type="ARBA" id="ARBA00023002"/>
    </source>
</evidence>
<dbReference type="EC" id="1.18.1.2" evidence="5"/>
<evidence type="ECO:0000256" key="1">
    <source>
        <dbReference type="ARBA" id="ARBA00022630"/>
    </source>
</evidence>
<dbReference type="GO" id="GO:0050661">
    <property type="term" value="F:NADP binding"/>
    <property type="evidence" value="ECO:0007669"/>
    <property type="project" value="UniProtKB-UniRule"/>
</dbReference>
<organism evidence="7 8">
    <name type="scientific">Sulfobacillus harzensis</name>
    <dbReference type="NCBI Taxonomy" id="2729629"/>
    <lineage>
        <taxon>Bacteria</taxon>
        <taxon>Bacillati</taxon>
        <taxon>Bacillota</taxon>
        <taxon>Clostridia</taxon>
        <taxon>Eubacteriales</taxon>
        <taxon>Clostridiales Family XVII. Incertae Sedis</taxon>
        <taxon>Sulfobacillus</taxon>
    </lineage>
</organism>
<feature type="binding site" evidence="5">
    <location>
        <position position="47"/>
    </location>
    <ligand>
        <name>FAD</name>
        <dbReference type="ChEBI" id="CHEBI:57692"/>
    </ligand>
</feature>